<gene>
    <name evidence="1" type="ORF">NBG84_03805</name>
</gene>
<evidence type="ECO:0000313" key="2">
    <source>
        <dbReference type="Proteomes" id="UP001431429"/>
    </source>
</evidence>
<name>A0ABT0UHC5_9ACTN</name>
<dbReference type="Proteomes" id="UP001431429">
    <property type="component" value="Unassembled WGS sequence"/>
</dbReference>
<dbReference type="RefSeq" id="WP_250917808.1">
    <property type="nucleotide sequence ID" value="NZ_JAMQAW010000003.1"/>
</dbReference>
<comment type="caution">
    <text evidence="1">The sequence shown here is derived from an EMBL/GenBank/DDBJ whole genome shotgun (WGS) entry which is preliminary data.</text>
</comment>
<sequence>MTSCALARRLFGTLGGFTTFFTYYLKSERLAPLFALVPNVGASPDDPRD</sequence>
<evidence type="ECO:0000313" key="1">
    <source>
        <dbReference type="EMBL" id="MCM2387444.1"/>
    </source>
</evidence>
<dbReference type="EMBL" id="JAMQAW010000003">
    <property type="protein sequence ID" value="MCM2387444.1"/>
    <property type="molecule type" value="Genomic_DNA"/>
</dbReference>
<accession>A0ABT0UHC5</accession>
<reference evidence="1" key="1">
    <citation type="submission" date="2022-06" db="EMBL/GenBank/DDBJ databases">
        <title>Genome public.</title>
        <authorList>
            <person name="Sun Q."/>
        </authorList>
    </citation>
    <scope>NUCLEOTIDE SEQUENCE</scope>
    <source>
        <strain evidence="1">CWNU-1</strain>
    </source>
</reference>
<keyword evidence="2" id="KW-1185">Reference proteome</keyword>
<organism evidence="1 2">
    <name type="scientific">Streptomyces albipurpureus</name>
    <dbReference type="NCBI Taxonomy" id="2897419"/>
    <lineage>
        <taxon>Bacteria</taxon>
        <taxon>Bacillati</taxon>
        <taxon>Actinomycetota</taxon>
        <taxon>Actinomycetes</taxon>
        <taxon>Kitasatosporales</taxon>
        <taxon>Streptomycetaceae</taxon>
        <taxon>Streptomyces</taxon>
    </lineage>
</organism>
<proteinExistence type="predicted"/>
<protein>
    <submittedName>
        <fullName evidence="1">Uncharacterized protein</fullName>
    </submittedName>
</protein>